<evidence type="ECO:0000256" key="1">
    <source>
        <dbReference type="SAM" id="MobiDB-lite"/>
    </source>
</evidence>
<accession>A0A0V0QDF3</accession>
<keyword evidence="3" id="KW-1185">Reference proteome</keyword>
<feature type="compositionally biased region" description="Polar residues" evidence="1">
    <location>
        <begin position="335"/>
        <end position="355"/>
    </location>
</feature>
<protein>
    <submittedName>
        <fullName evidence="2">Uncharacterized protein</fullName>
    </submittedName>
</protein>
<gene>
    <name evidence="2" type="ORF">PPERSA_10735</name>
</gene>
<dbReference type="Proteomes" id="UP000054937">
    <property type="component" value="Unassembled WGS sequence"/>
</dbReference>
<organism evidence="2 3">
    <name type="scientific">Pseudocohnilembus persalinus</name>
    <name type="common">Ciliate</name>
    <dbReference type="NCBI Taxonomy" id="266149"/>
    <lineage>
        <taxon>Eukaryota</taxon>
        <taxon>Sar</taxon>
        <taxon>Alveolata</taxon>
        <taxon>Ciliophora</taxon>
        <taxon>Intramacronucleata</taxon>
        <taxon>Oligohymenophorea</taxon>
        <taxon>Scuticociliatia</taxon>
        <taxon>Philasterida</taxon>
        <taxon>Pseudocohnilembidae</taxon>
        <taxon>Pseudocohnilembus</taxon>
    </lineage>
</organism>
<feature type="region of interest" description="Disordered" evidence="1">
    <location>
        <begin position="271"/>
        <end position="355"/>
    </location>
</feature>
<proteinExistence type="predicted"/>
<feature type="region of interest" description="Disordered" evidence="1">
    <location>
        <begin position="147"/>
        <end position="166"/>
    </location>
</feature>
<name>A0A0V0QDF3_PSEPJ</name>
<evidence type="ECO:0000313" key="3">
    <source>
        <dbReference type="Proteomes" id="UP000054937"/>
    </source>
</evidence>
<sequence length="355" mass="41349">MNYFHFPNIQDPCPFNTLPNYKDEYLKLSQTQSHVKQNFINFKSTQRVAHEPSDNLLPKQFSQYKNYFSLNNQNYNDKQLAVSQITSQSLNRSVKNNSKRPVSVDNQLVAQRPIKANLESMKNFNSDEAYKNLQENSFRQMLQSSNQNRNSNLNSYKPEQFSSPQRFNSKKIRENYAQNSPNNQLKQSGDSQNNSKVFISTATTFSKSYTNGFNQTNFNFNNQINSSQNNSYHNLNFNRNVKKNQSYSQNFNQIQTPKNEQTYNPQIASTSVKNQQDNFQPKDKKNMVFRPKRYFQSTNTSPYGQLQKPRYVYTKPSTSYTAKSASRSQSRKKNTIQSRNLKSPTNENIQTNGSQ</sequence>
<evidence type="ECO:0000313" key="2">
    <source>
        <dbReference type="EMBL" id="KRX00236.1"/>
    </source>
</evidence>
<reference evidence="2 3" key="1">
    <citation type="journal article" date="2015" name="Sci. Rep.">
        <title>Genome of the facultative scuticociliatosis pathogen Pseudocohnilembus persalinus provides insight into its virulence through horizontal gene transfer.</title>
        <authorList>
            <person name="Xiong J."/>
            <person name="Wang G."/>
            <person name="Cheng J."/>
            <person name="Tian M."/>
            <person name="Pan X."/>
            <person name="Warren A."/>
            <person name="Jiang C."/>
            <person name="Yuan D."/>
            <person name="Miao W."/>
        </authorList>
    </citation>
    <scope>NUCLEOTIDE SEQUENCE [LARGE SCALE GENOMIC DNA]</scope>
    <source>
        <strain evidence="2">36N120E</strain>
    </source>
</reference>
<dbReference type="InParanoid" id="A0A0V0QDF3"/>
<comment type="caution">
    <text evidence="2">The sequence shown here is derived from an EMBL/GenBank/DDBJ whole genome shotgun (WGS) entry which is preliminary data.</text>
</comment>
<feature type="compositionally biased region" description="Polar residues" evidence="1">
    <location>
        <begin position="295"/>
        <end position="304"/>
    </location>
</feature>
<dbReference type="EMBL" id="LDAU01000194">
    <property type="protein sequence ID" value="KRX00236.1"/>
    <property type="molecule type" value="Genomic_DNA"/>
</dbReference>
<dbReference type="AlphaFoldDB" id="A0A0V0QDF3"/>